<keyword evidence="3" id="KW-1185">Reference proteome</keyword>
<dbReference type="EMBL" id="CAMXCT010001385">
    <property type="protein sequence ID" value="CAI3989585.1"/>
    <property type="molecule type" value="Genomic_DNA"/>
</dbReference>
<protein>
    <submittedName>
        <fullName evidence="1">Uncharacterized protein</fullName>
    </submittedName>
</protein>
<organism evidence="1">
    <name type="scientific">Cladocopium goreaui</name>
    <dbReference type="NCBI Taxonomy" id="2562237"/>
    <lineage>
        <taxon>Eukaryota</taxon>
        <taxon>Sar</taxon>
        <taxon>Alveolata</taxon>
        <taxon>Dinophyceae</taxon>
        <taxon>Suessiales</taxon>
        <taxon>Symbiodiniaceae</taxon>
        <taxon>Cladocopium</taxon>
    </lineage>
</organism>
<feature type="non-terminal residue" evidence="1">
    <location>
        <position position="1"/>
    </location>
</feature>
<dbReference type="EMBL" id="CAMXCT020001385">
    <property type="protein sequence ID" value="CAL1142960.1"/>
    <property type="molecule type" value="Genomic_DNA"/>
</dbReference>
<dbReference type="Proteomes" id="UP001152797">
    <property type="component" value="Unassembled WGS sequence"/>
</dbReference>
<reference evidence="2" key="2">
    <citation type="submission" date="2024-04" db="EMBL/GenBank/DDBJ databases">
        <authorList>
            <person name="Chen Y."/>
            <person name="Shah S."/>
            <person name="Dougan E. K."/>
            <person name="Thang M."/>
            <person name="Chan C."/>
        </authorList>
    </citation>
    <scope>NUCLEOTIDE SEQUENCE [LARGE SCALE GENOMIC DNA]</scope>
</reference>
<dbReference type="EMBL" id="CAMXCT030001385">
    <property type="protein sequence ID" value="CAL4776897.1"/>
    <property type="molecule type" value="Genomic_DNA"/>
</dbReference>
<sequence>CLVRRRTSRGSARAMPRQLFRSPSRVAEAKTVACRDAADTVTRCEDAHAYKREGATTAQEDLIQEASKAPW</sequence>
<gene>
    <name evidence="1" type="ORF">C1SCF055_LOCUS16651</name>
</gene>
<evidence type="ECO:0000313" key="3">
    <source>
        <dbReference type="Proteomes" id="UP001152797"/>
    </source>
</evidence>
<proteinExistence type="predicted"/>
<accession>A0A9P1FWS5</accession>
<name>A0A9P1FWS5_9DINO</name>
<dbReference type="AlphaFoldDB" id="A0A9P1FWS5"/>
<evidence type="ECO:0000313" key="1">
    <source>
        <dbReference type="EMBL" id="CAI3989585.1"/>
    </source>
</evidence>
<evidence type="ECO:0000313" key="2">
    <source>
        <dbReference type="EMBL" id="CAL1142960.1"/>
    </source>
</evidence>
<comment type="caution">
    <text evidence="1">The sequence shown here is derived from an EMBL/GenBank/DDBJ whole genome shotgun (WGS) entry which is preliminary data.</text>
</comment>
<reference evidence="1" key="1">
    <citation type="submission" date="2022-10" db="EMBL/GenBank/DDBJ databases">
        <authorList>
            <person name="Chen Y."/>
            <person name="Dougan E. K."/>
            <person name="Chan C."/>
            <person name="Rhodes N."/>
            <person name="Thang M."/>
        </authorList>
    </citation>
    <scope>NUCLEOTIDE SEQUENCE</scope>
</reference>